<dbReference type="Proteomes" id="UP000377803">
    <property type="component" value="Chromosome"/>
</dbReference>
<keyword evidence="3" id="KW-1185">Reference proteome</keyword>
<dbReference type="Pfam" id="PF09845">
    <property type="entry name" value="OapC"/>
    <property type="match status" value="1"/>
</dbReference>
<name>A0A5Q0UHE5_9ARCH</name>
<feature type="coiled-coil region" evidence="1">
    <location>
        <begin position="35"/>
        <end position="66"/>
    </location>
</feature>
<dbReference type="InterPro" id="IPR018645">
    <property type="entry name" value="OapC-like"/>
</dbReference>
<proteinExistence type="predicted"/>
<dbReference type="OrthoDB" id="78050at2157"/>
<dbReference type="EMBL" id="CP040089">
    <property type="protein sequence ID" value="QGA80630.1"/>
    <property type="molecule type" value="Genomic_DNA"/>
</dbReference>
<dbReference type="GeneID" id="42365132"/>
<evidence type="ECO:0000256" key="1">
    <source>
        <dbReference type="SAM" id="Coils"/>
    </source>
</evidence>
<protein>
    <submittedName>
        <fullName evidence="2">Zn-ribbon containing protein</fullName>
    </submittedName>
</protein>
<evidence type="ECO:0000313" key="3">
    <source>
        <dbReference type="Proteomes" id="UP000377803"/>
    </source>
</evidence>
<gene>
    <name evidence="2" type="ORF">LC1Nh_0744</name>
</gene>
<reference evidence="3" key="1">
    <citation type="submission" date="2019-05" db="EMBL/GenBank/DDBJ databases">
        <title>Candidatus Nanohalobium constans, a novel model system to study the DPANN nano-sized archaea: genomic and physiological characterization of a nanoarchaeon co-cultured with its chitinotrophic host.</title>
        <authorList>
            <person name="La Cono V."/>
            <person name="Arcadi E."/>
            <person name="Crisafi F."/>
            <person name="Denaro R."/>
            <person name="La Spada G."/>
            <person name="Messina E."/>
            <person name="Smedile F."/>
            <person name="Toshchakov S.V."/>
            <person name="Shevchenko M.A."/>
            <person name="Golyshin P.N."/>
            <person name="Golyshina O.V."/>
            <person name="Ferrer M."/>
            <person name="Rohde M."/>
            <person name="Mushegian A."/>
            <person name="Sorokin D.Y."/>
            <person name="Giuliano L."/>
            <person name="Yakimov M.M."/>
        </authorList>
    </citation>
    <scope>NUCLEOTIDE SEQUENCE [LARGE SCALE GENOMIC DNA]</scope>
    <source>
        <strain evidence="3">LC1Nh</strain>
    </source>
</reference>
<dbReference type="KEGG" id="ncon:LC1Nh_0744"/>
<keyword evidence="1" id="KW-0175">Coiled coil</keyword>
<organism evidence="2 3">
    <name type="scientific">Candidatus Nanohalobium constans</name>
    <dbReference type="NCBI Taxonomy" id="2565781"/>
    <lineage>
        <taxon>Archaea</taxon>
        <taxon>Candidatus Nanohalarchaeota</taxon>
        <taxon>Candidatus Nanohalobia</taxon>
        <taxon>Candidatus Nanohalobiales</taxon>
        <taxon>Candidatus Nanohalobiaceae</taxon>
        <taxon>Candidatus Nanohalobium</taxon>
    </lineage>
</organism>
<dbReference type="RefSeq" id="WP_153550371.1">
    <property type="nucleotide sequence ID" value="NZ_CP040089.1"/>
</dbReference>
<dbReference type="AlphaFoldDB" id="A0A5Q0UHE5"/>
<accession>A0A5Q0UHE5</accession>
<sequence length="123" mass="14232">MNCGRTYEDDSDKIVDGCECGSSLFMYENEPEMSEEELEEEKAQVKDDIEEMVSEGEKERENIRLEFDLDSISVQEEGVYNINVSRLLKEMPLVIEKSEGIYKIHLPSAFKPEDKDVEIEDLN</sequence>
<evidence type="ECO:0000313" key="2">
    <source>
        <dbReference type="EMBL" id="QGA80630.1"/>
    </source>
</evidence>